<evidence type="ECO:0000256" key="1">
    <source>
        <dbReference type="SAM" id="MobiDB-lite"/>
    </source>
</evidence>
<evidence type="ECO:0000313" key="2">
    <source>
        <dbReference type="EMBL" id="MEO9383500.1"/>
    </source>
</evidence>
<dbReference type="RefSeq" id="WP_347937125.1">
    <property type="nucleotide sequence ID" value="NZ_JBDXMI010000001.1"/>
</dbReference>
<reference evidence="2 3" key="1">
    <citation type="submission" date="2024-05" db="EMBL/GenBank/DDBJ databases">
        <authorList>
            <person name="De Oliveira J.P."/>
            <person name="Noriler S.A."/>
            <person name="De Oliveira A.G."/>
            <person name="Sipoli D.S."/>
        </authorList>
    </citation>
    <scope>NUCLEOTIDE SEQUENCE [LARGE SCALE GENOMIC DNA]</scope>
    <source>
        <strain evidence="2 3">LABIM192</strain>
    </source>
</reference>
<dbReference type="Proteomes" id="UP001462502">
    <property type="component" value="Unassembled WGS sequence"/>
</dbReference>
<gene>
    <name evidence="2" type="ORF">ABI908_05115</name>
</gene>
<name>A0ABV0ISD9_9NEIS</name>
<keyword evidence="3" id="KW-1185">Reference proteome</keyword>
<protein>
    <submittedName>
        <fullName evidence="2">Uncharacterized protein</fullName>
    </submittedName>
</protein>
<accession>A0ABV0ISD9</accession>
<organism evidence="2 3">
    <name type="scientific">Chromobacterium phragmitis</name>
    <dbReference type="NCBI Taxonomy" id="2202141"/>
    <lineage>
        <taxon>Bacteria</taxon>
        <taxon>Pseudomonadati</taxon>
        <taxon>Pseudomonadota</taxon>
        <taxon>Betaproteobacteria</taxon>
        <taxon>Neisseriales</taxon>
        <taxon>Chromobacteriaceae</taxon>
        <taxon>Chromobacterium</taxon>
    </lineage>
</organism>
<evidence type="ECO:0000313" key="3">
    <source>
        <dbReference type="Proteomes" id="UP001462502"/>
    </source>
</evidence>
<feature type="region of interest" description="Disordered" evidence="1">
    <location>
        <begin position="1"/>
        <end position="26"/>
    </location>
</feature>
<comment type="caution">
    <text evidence="2">The sequence shown here is derived from an EMBL/GenBank/DDBJ whole genome shotgun (WGS) entry which is preliminary data.</text>
</comment>
<dbReference type="EMBL" id="JBDXMI010000001">
    <property type="protein sequence ID" value="MEO9383500.1"/>
    <property type="molecule type" value="Genomic_DNA"/>
</dbReference>
<proteinExistence type="predicted"/>
<sequence>MGFLRDSFHGKYPKLNIHPHPKPAWGRQDNSHAFNLYREEGLSLPFSSETRLAATGRPGEDTPKAAMVFMGTGH</sequence>